<keyword evidence="1" id="KW-1133">Transmembrane helix</keyword>
<keyword evidence="1" id="KW-0472">Membrane</keyword>
<dbReference type="RefSeq" id="WP_137827365.1">
    <property type="nucleotide sequence ID" value="NZ_BPRE01000009.1"/>
</dbReference>
<sequence>MPASSVSVLARKGAYAALLAAALVSTAPASARDGRNGALIGGAAAGVVGGLALGALLNGAPPPPPRPAPRPVYVEEEPIYVAPPPRRGPICHYERRKQWLNEDEYTYKKVEVCE</sequence>
<evidence type="ECO:0000256" key="1">
    <source>
        <dbReference type="SAM" id="Phobius"/>
    </source>
</evidence>
<proteinExistence type="predicted"/>
<evidence type="ECO:0000256" key="2">
    <source>
        <dbReference type="SAM" id="SignalP"/>
    </source>
</evidence>
<feature type="signal peptide" evidence="2">
    <location>
        <begin position="1"/>
        <end position="31"/>
    </location>
</feature>
<keyword evidence="4" id="KW-1185">Reference proteome</keyword>
<evidence type="ECO:0000313" key="4">
    <source>
        <dbReference type="Proteomes" id="UP001055093"/>
    </source>
</evidence>
<reference evidence="3" key="1">
    <citation type="journal article" date="2021" name="Front. Microbiol.">
        <title>Comprehensive Comparative Genomics and Phenotyping of Methylobacterium Species.</title>
        <authorList>
            <person name="Alessa O."/>
            <person name="Ogura Y."/>
            <person name="Fujitani Y."/>
            <person name="Takami H."/>
            <person name="Hayashi T."/>
            <person name="Sahin N."/>
            <person name="Tani A."/>
        </authorList>
    </citation>
    <scope>NUCLEOTIDE SEQUENCE</scope>
    <source>
        <strain evidence="3">DSM 14458</strain>
    </source>
</reference>
<dbReference type="EMBL" id="BPRE01000009">
    <property type="protein sequence ID" value="GJE76487.1"/>
    <property type="molecule type" value="Genomic_DNA"/>
</dbReference>
<gene>
    <name evidence="3" type="ORF">BGCPKDLD_3081</name>
</gene>
<comment type="caution">
    <text evidence="3">The sequence shown here is derived from an EMBL/GenBank/DDBJ whole genome shotgun (WGS) entry which is preliminary data.</text>
</comment>
<feature type="chain" id="PRO_5045119314" evidence="2">
    <location>
        <begin position="32"/>
        <end position="114"/>
    </location>
</feature>
<keyword evidence="2" id="KW-0732">Signal</keyword>
<reference evidence="3" key="2">
    <citation type="submission" date="2021-08" db="EMBL/GenBank/DDBJ databases">
        <authorList>
            <person name="Tani A."/>
            <person name="Ola A."/>
            <person name="Ogura Y."/>
            <person name="Katsura K."/>
            <person name="Hayashi T."/>
        </authorList>
    </citation>
    <scope>NUCLEOTIDE SEQUENCE</scope>
    <source>
        <strain evidence="3">DSM 14458</strain>
    </source>
</reference>
<keyword evidence="1" id="KW-0812">Transmembrane</keyword>
<protein>
    <submittedName>
        <fullName evidence="3">Uncharacterized protein</fullName>
    </submittedName>
</protein>
<accession>A0ABQ4UZH5</accession>
<dbReference type="Proteomes" id="UP001055093">
    <property type="component" value="Unassembled WGS sequence"/>
</dbReference>
<evidence type="ECO:0000313" key="3">
    <source>
        <dbReference type="EMBL" id="GJE76487.1"/>
    </source>
</evidence>
<name>A0ABQ4UZH5_9HYPH</name>
<organism evidence="3 4">
    <name type="scientific">Methylorubrum suomiense</name>
    <dbReference type="NCBI Taxonomy" id="144191"/>
    <lineage>
        <taxon>Bacteria</taxon>
        <taxon>Pseudomonadati</taxon>
        <taxon>Pseudomonadota</taxon>
        <taxon>Alphaproteobacteria</taxon>
        <taxon>Hyphomicrobiales</taxon>
        <taxon>Methylobacteriaceae</taxon>
        <taxon>Methylorubrum</taxon>
    </lineage>
</organism>
<feature type="transmembrane region" description="Helical" evidence="1">
    <location>
        <begin position="39"/>
        <end position="60"/>
    </location>
</feature>